<evidence type="ECO:0000313" key="6">
    <source>
        <dbReference type="Proteomes" id="UP000431485"/>
    </source>
</evidence>
<keyword evidence="6" id="KW-1185">Reference proteome</keyword>
<dbReference type="GO" id="GO:0005737">
    <property type="term" value="C:cytoplasm"/>
    <property type="evidence" value="ECO:0007669"/>
    <property type="project" value="TreeGrafter"/>
</dbReference>
<dbReference type="SUPFAM" id="SSF55729">
    <property type="entry name" value="Acyl-CoA N-acyltransferases (Nat)"/>
    <property type="match status" value="1"/>
</dbReference>
<dbReference type="InterPro" id="IPR000182">
    <property type="entry name" value="GNAT_dom"/>
</dbReference>
<accession>A0A7X2RRT2</accession>
<evidence type="ECO:0000256" key="3">
    <source>
        <dbReference type="ARBA" id="ARBA00038502"/>
    </source>
</evidence>
<dbReference type="OrthoDB" id="9801656at2"/>
<reference evidence="5 6" key="1">
    <citation type="submission" date="2019-11" db="EMBL/GenBank/DDBJ databases">
        <title>Pseudmonas karstica sp. nov. and Pseudomonas spelaei sp. nov. from caves.</title>
        <authorList>
            <person name="Zeman M."/>
        </authorList>
    </citation>
    <scope>NUCLEOTIDE SEQUENCE [LARGE SCALE GENOMIC DNA]</scope>
    <source>
        <strain evidence="5 6">CCM 7891</strain>
    </source>
</reference>
<organism evidence="5 6">
    <name type="scientific">Pseudomonas karstica</name>
    <dbReference type="NCBI Taxonomy" id="1055468"/>
    <lineage>
        <taxon>Bacteria</taxon>
        <taxon>Pseudomonadati</taxon>
        <taxon>Pseudomonadota</taxon>
        <taxon>Gammaproteobacteria</taxon>
        <taxon>Pseudomonadales</taxon>
        <taxon>Pseudomonadaceae</taxon>
        <taxon>Pseudomonas</taxon>
    </lineage>
</organism>
<dbReference type="InterPro" id="IPR016181">
    <property type="entry name" value="Acyl_CoA_acyltransferase"/>
</dbReference>
<dbReference type="AlphaFoldDB" id="A0A7X2RRT2"/>
<dbReference type="EMBL" id="WLYI01000015">
    <property type="protein sequence ID" value="MTD19921.1"/>
    <property type="molecule type" value="Genomic_DNA"/>
</dbReference>
<keyword evidence="1 5" id="KW-0808">Transferase</keyword>
<protein>
    <submittedName>
        <fullName evidence="5">GNAT family N-acetyltransferase</fullName>
    </submittedName>
</protein>
<feature type="domain" description="N-acetyltransferase" evidence="4">
    <location>
        <begin position="3"/>
        <end position="168"/>
    </location>
</feature>
<evidence type="ECO:0000256" key="2">
    <source>
        <dbReference type="ARBA" id="ARBA00023315"/>
    </source>
</evidence>
<dbReference type="Proteomes" id="UP000431485">
    <property type="component" value="Unassembled WGS sequence"/>
</dbReference>
<dbReference type="PROSITE" id="PS51186">
    <property type="entry name" value="GNAT"/>
    <property type="match status" value="1"/>
</dbReference>
<dbReference type="PANTHER" id="PTHR43792:SF8">
    <property type="entry name" value="[RIBOSOMAL PROTEIN US5]-ALANINE N-ACETYLTRANSFERASE"/>
    <property type="match status" value="1"/>
</dbReference>
<evidence type="ECO:0000259" key="4">
    <source>
        <dbReference type="PROSITE" id="PS51186"/>
    </source>
</evidence>
<comment type="caution">
    <text evidence="5">The sequence shown here is derived from an EMBL/GenBank/DDBJ whole genome shotgun (WGS) entry which is preliminary data.</text>
</comment>
<sequence>MNLTLTPPQWEDATELLAFELTNRVFFESWVNARPNAYYSLDGVTRAIETALQEANEDRAYQYLVRENGVLVGRLNFTQVRRRSYHCASLGYRMGAQYTGRGLARQAVALGLHKAFAEHGLLRIEATVRPENPGSLRVLERSGFTQYGHSRKSFLLHGQWFDMLHFEIHANAQGGN</sequence>
<dbReference type="InterPro" id="IPR051531">
    <property type="entry name" value="N-acetyltransferase"/>
</dbReference>
<evidence type="ECO:0000313" key="5">
    <source>
        <dbReference type="EMBL" id="MTD19921.1"/>
    </source>
</evidence>
<dbReference type="Gene3D" id="3.40.630.30">
    <property type="match status" value="1"/>
</dbReference>
<gene>
    <name evidence="5" type="ORF">GIR22_12405</name>
</gene>
<dbReference type="RefSeq" id="WP_154743603.1">
    <property type="nucleotide sequence ID" value="NZ_JBHSTG010000008.1"/>
</dbReference>
<name>A0A7X2RRT2_9PSED</name>
<keyword evidence="2" id="KW-0012">Acyltransferase</keyword>
<comment type="similarity">
    <text evidence="3">Belongs to the acetyltransferase family. RimJ subfamily.</text>
</comment>
<dbReference type="GO" id="GO:0008999">
    <property type="term" value="F:protein-N-terminal-alanine acetyltransferase activity"/>
    <property type="evidence" value="ECO:0007669"/>
    <property type="project" value="TreeGrafter"/>
</dbReference>
<dbReference type="Pfam" id="PF13302">
    <property type="entry name" value="Acetyltransf_3"/>
    <property type="match status" value="1"/>
</dbReference>
<dbReference type="PANTHER" id="PTHR43792">
    <property type="entry name" value="GNAT FAMILY, PUTATIVE (AFU_ORTHOLOGUE AFUA_3G00765)-RELATED-RELATED"/>
    <property type="match status" value="1"/>
</dbReference>
<proteinExistence type="inferred from homology"/>
<evidence type="ECO:0000256" key="1">
    <source>
        <dbReference type="ARBA" id="ARBA00022679"/>
    </source>
</evidence>